<dbReference type="EMBL" id="JBBYHV010000002">
    <property type="protein sequence ID" value="MEL1251974.1"/>
    <property type="molecule type" value="Genomic_DNA"/>
</dbReference>
<evidence type="ECO:0000313" key="2">
    <source>
        <dbReference type="Proteomes" id="UP001497045"/>
    </source>
</evidence>
<dbReference type="Proteomes" id="UP001497045">
    <property type="component" value="Unassembled WGS sequence"/>
</dbReference>
<dbReference type="Pfam" id="PF12100">
    <property type="entry name" value="DUF3576"/>
    <property type="match status" value="1"/>
</dbReference>
<sequence>MATFALSACGGGNDDRLNLDLAAARVNTIGVNSYLWRASLETLSFMPLTQADSAGGVLVTDWYADPNNPNERMKVSVAILDQNLRADALRVAASRQVLQNGTWVEAPVEAATVQRLENIILTKARDLRRSAVL</sequence>
<proteinExistence type="predicted"/>
<name>A0ABU9IHQ0_9SPHN</name>
<organism evidence="1 2">
    <name type="scientific">Aurantiacibacter gilvus</name>
    <dbReference type="NCBI Taxonomy" id="3139141"/>
    <lineage>
        <taxon>Bacteria</taxon>
        <taxon>Pseudomonadati</taxon>
        <taxon>Pseudomonadota</taxon>
        <taxon>Alphaproteobacteria</taxon>
        <taxon>Sphingomonadales</taxon>
        <taxon>Erythrobacteraceae</taxon>
        <taxon>Aurantiacibacter</taxon>
    </lineage>
</organism>
<dbReference type="RefSeq" id="WP_341674707.1">
    <property type="nucleotide sequence ID" value="NZ_JBBYHV010000002.1"/>
</dbReference>
<gene>
    <name evidence="1" type="ORF">AAEO60_14960</name>
</gene>
<accession>A0ABU9IHQ0</accession>
<protein>
    <submittedName>
        <fullName evidence="1">DUF3576 domain-containing protein</fullName>
    </submittedName>
</protein>
<comment type="caution">
    <text evidence="1">The sequence shown here is derived from an EMBL/GenBank/DDBJ whole genome shotgun (WGS) entry which is preliminary data.</text>
</comment>
<dbReference type="InterPro" id="IPR021959">
    <property type="entry name" value="DUF3576"/>
</dbReference>
<evidence type="ECO:0000313" key="1">
    <source>
        <dbReference type="EMBL" id="MEL1251974.1"/>
    </source>
</evidence>
<reference evidence="1 2" key="1">
    <citation type="submission" date="2024-04" db="EMBL/GenBank/DDBJ databases">
        <title>Aurantiacibacter sp. DGU6 16S ribosomal RNA gene Genome sequencing and assembly.</title>
        <authorList>
            <person name="Park S."/>
        </authorList>
    </citation>
    <scope>NUCLEOTIDE SEQUENCE [LARGE SCALE GENOMIC DNA]</scope>
    <source>
        <strain evidence="1 2">DGU6</strain>
    </source>
</reference>
<keyword evidence="2" id="KW-1185">Reference proteome</keyword>